<gene>
    <name evidence="1" type="ORF">HRG_01746</name>
</gene>
<evidence type="ECO:0000313" key="1">
    <source>
        <dbReference type="EMBL" id="KAH0966337.1"/>
    </source>
</evidence>
<organism evidence="1 2">
    <name type="scientific">Hirsutella rhossiliensis</name>
    <dbReference type="NCBI Taxonomy" id="111463"/>
    <lineage>
        <taxon>Eukaryota</taxon>
        <taxon>Fungi</taxon>
        <taxon>Dikarya</taxon>
        <taxon>Ascomycota</taxon>
        <taxon>Pezizomycotina</taxon>
        <taxon>Sordariomycetes</taxon>
        <taxon>Hypocreomycetidae</taxon>
        <taxon>Hypocreales</taxon>
        <taxon>Ophiocordycipitaceae</taxon>
        <taxon>Hirsutella</taxon>
    </lineage>
</organism>
<dbReference type="GeneID" id="68350875"/>
<evidence type="ECO:0000313" key="2">
    <source>
        <dbReference type="Proteomes" id="UP000824596"/>
    </source>
</evidence>
<dbReference type="OrthoDB" id="10591667at2759"/>
<proteinExistence type="predicted"/>
<protein>
    <submittedName>
        <fullName evidence="1">Uncharacterized protein</fullName>
    </submittedName>
</protein>
<name>A0A9P8N4A5_9HYPO</name>
<dbReference type="RefSeq" id="XP_044723850.1">
    <property type="nucleotide sequence ID" value="XM_044860217.1"/>
</dbReference>
<dbReference type="AlphaFoldDB" id="A0A9P8N4A5"/>
<dbReference type="Proteomes" id="UP000824596">
    <property type="component" value="Unassembled WGS sequence"/>
</dbReference>
<dbReference type="EMBL" id="JAIZPD010000002">
    <property type="protein sequence ID" value="KAH0966337.1"/>
    <property type="molecule type" value="Genomic_DNA"/>
</dbReference>
<accession>A0A9P8N4A5</accession>
<comment type="caution">
    <text evidence="1">The sequence shown here is derived from an EMBL/GenBank/DDBJ whole genome shotgun (WGS) entry which is preliminary data.</text>
</comment>
<reference evidence="1" key="1">
    <citation type="submission" date="2021-09" db="EMBL/GenBank/DDBJ databases">
        <title>A high-quality genome of the endoparasitic fungus Hirsutella rhossiliensis with a comparison of Hirsutella genomes reveals transposable elements contributing to genome size variation.</title>
        <authorList>
            <person name="Lin R."/>
            <person name="Jiao Y."/>
            <person name="Sun X."/>
            <person name="Ling J."/>
            <person name="Xie B."/>
            <person name="Cheng X."/>
        </authorList>
    </citation>
    <scope>NUCLEOTIDE SEQUENCE</scope>
    <source>
        <strain evidence="1">HR02</strain>
    </source>
</reference>
<sequence length="174" mass="20736">MTLGPQYQKGEVYITTLKESLDWTPWIRGIKSWAQTHHIWEYVNPEGTVVLEEPLRPSWEELLEKKLQDAKDLFRYKEKTFQDQLDRFKAREKAMMQIEEVIKKSISEGLQGETLIQLTPRDKIKELKQKVLPSAEEEKNLIDERYHQIINKKGTRDWKAWAEQLDQVILIQET</sequence>
<keyword evidence="2" id="KW-1185">Reference proteome</keyword>